<keyword evidence="9" id="KW-1185">Reference proteome</keyword>
<evidence type="ECO:0000256" key="5">
    <source>
        <dbReference type="ARBA" id="ARBA00022793"/>
    </source>
</evidence>
<dbReference type="Proteomes" id="UP000237968">
    <property type="component" value="Unassembled WGS sequence"/>
</dbReference>
<dbReference type="GO" id="GO:0019628">
    <property type="term" value="P:urate catabolic process"/>
    <property type="evidence" value="ECO:0007669"/>
    <property type="project" value="TreeGrafter"/>
</dbReference>
<name>A0A2S9Y4I1_9BACT</name>
<dbReference type="InterPro" id="IPR017595">
    <property type="entry name" value="OHCU_decarboxylase-2"/>
</dbReference>
<evidence type="ECO:0000259" key="7">
    <source>
        <dbReference type="Pfam" id="PF09349"/>
    </source>
</evidence>
<proteinExistence type="predicted"/>
<dbReference type="EMBL" id="PVNK01000138">
    <property type="protein sequence ID" value="PRQ00010.1"/>
    <property type="molecule type" value="Genomic_DNA"/>
</dbReference>
<accession>A0A2S9Y4I1</accession>
<evidence type="ECO:0000313" key="9">
    <source>
        <dbReference type="Proteomes" id="UP000237968"/>
    </source>
</evidence>
<comment type="catalytic activity">
    <reaction evidence="1">
        <text>5-hydroxy-2-oxo-4-ureido-2,5-dihydro-1H-imidazole-5-carboxylate + H(+) = (S)-allantoin + CO2</text>
        <dbReference type="Rhea" id="RHEA:26301"/>
        <dbReference type="ChEBI" id="CHEBI:15378"/>
        <dbReference type="ChEBI" id="CHEBI:15678"/>
        <dbReference type="ChEBI" id="CHEBI:16526"/>
        <dbReference type="ChEBI" id="CHEBI:58639"/>
        <dbReference type="EC" id="4.1.1.97"/>
    </reaction>
</comment>
<dbReference type="NCBIfam" id="TIGR03180">
    <property type="entry name" value="UraD_2"/>
    <property type="match status" value="1"/>
</dbReference>
<dbReference type="GO" id="GO:0006144">
    <property type="term" value="P:purine nucleobase metabolic process"/>
    <property type="evidence" value="ECO:0007669"/>
    <property type="project" value="UniProtKB-KW"/>
</dbReference>
<evidence type="ECO:0000256" key="3">
    <source>
        <dbReference type="ARBA" id="ARBA00012257"/>
    </source>
</evidence>
<dbReference type="RefSeq" id="WP_106392207.1">
    <property type="nucleotide sequence ID" value="NZ_PVNK01000138.1"/>
</dbReference>
<dbReference type="NCBIfam" id="NF010372">
    <property type="entry name" value="PRK13798.1"/>
    <property type="match status" value="1"/>
</dbReference>
<dbReference type="InterPro" id="IPR018020">
    <property type="entry name" value="OHCU_decarboxylase"/>
</dbReference>
<evidence type="ECO:0000313" key="8">
    <source>
        <dbReference type="EMBL" id="PRQ00010.1"/>
    </source>
</evidence>
<dbReference type="EC" id="4.1.1.97" evidence="3"/>
<dbReference type="Gene3D" id="1.10.3330.10">
    <property type="entry name" value="Oxo-4-hydroxy-4-carboxy-5-ureidoimidazoline decarboxylase"/>
    <property type="match status" value="1"/>
</dbReference>
<evidence type="ECO:0000256" key="1">
    <source>
        <dbReference type="ARBA" id="ARBA00001163"/>
    </source>
</evidence>
<protein>
    <recommendedName>
        <fullName evidence="3">2-oxo-4-hydroxy-4-carboxy-5-ureidoimidazoline decarboxylase</fullName>
        <ecNumber evidence="3">4.1.1.97</ecNumber>
    </recommendedName>
</protein>
<evidence type="ECO:0000256" key="2">
    <source>
        <dbReference type="ARBA" id="ARBA00004754"/>
    </source>
</evidence>
<comment type="caution">
    <text evidence="8">The sequence shown here is derived from an EMBL/GenBank/DDBJ whole genome shotgun (WGS) entry which is preliminary data.</text>
</comment>
<sequence>MSAAQALDALAEPEARAALTRCCGASRWVAGMLARRPFGDDAALHRCAREVWATMTRDDILEAFEHHPRIGANLDALRKKFSATASLSIREQAGAIGASEAELERLRDGNLAYEARYGHIFIVSAAGKTAAQIADLLEARMANPAEDELRIAAAEQAKITHARLETIAT</sequence>
<dbReference type="Pfam" id="PF09349">
    <property type="entry name" value="OHCU_decarbox"/>
    <property type="match status" value="1"/>
</dbReference>
<dbReference type="InterPro" id="IPR036778">
    <property type="entry name" value="OHCU_decarboxylase_sf"/>
</dbReference>
<evidence type="ECO:0000256" key="6">
    <source>
        <dbReference type="ARBA" id="ARBA00023239"/>
    </source>
</evidence>
<reference evidence="8 9" key="1">
    <citation type="submission" date="2018-03" db="EMBL/GenBank/DDBJ databases">
        <title>Draft Genome Sequences of the Obligatory Marine Myxobacteria Enhygromyxa salina SWB005.</title>
        <authorList>
            <person name="Poehlein A."/>
            <person name="Moghaddam J.A."/>
            <person name="Harms H."/>
            <person name="Alanjari M."/>
            <person name="Koenig G.M."/>
            <person name="Daniel R."/>
            <person name="Schaeberle T.F."/>
        </authorList>
    </citation>
    <scope>NUCLEOTIDE SEQUENCE [LARGE SCALE GENOMIC DNA]</scope>
    <source>
        <strain evidence="8 9">SWB005</strain>
    </source>
</reference>
<dbReference type="GO" id="GO:0051997">
    <property type="term" value="F:2-oxo-4-hydroxy-4-carboxy-5-ureidoimidazoline decarboxylase activity"/>
    <property type="evidence" value="ECO:0007669"/>
    <property type="project" value="UniProtKB-EC"/>
</dbReference>
<feature type="domain" description="Oxo-4-hydroxy-4-carboxy-5-ureidoimidazoline decarboxylase" evidence="7">
    <location>
        <begin position="9"/>
        <end position="165"/>
    </location>
</feature>
<organism evidence="8 9">
    <name type="scientific">Enhygromyxa salina</name>
    <dbReference type="NCBI Taxonomy" id="215803"/>
    <lineage>
        <taxon>Bacteria</taxon>
        <taxon>Pseudomonadati</taxon>
        <taxon>Myxococcota</taxon>
        <taxon>Polyangia</taxon>
        <taxon>Nannocystales</taxon>
        <taxon>Nannocystaceae</taxon>
        <taxon>Enhygromyxa</taxon>
    </lineage>
</organism>
<keyword evidence="5" id="KW-0210">Decarboxylase</keyword>
<dbReference type="SUPFAM" id="SSF158694">
    <property type="entry name" value="UraD-Like"/>
    <property type="match status" value="1"/>
</dbReference>
<dbReference type="AlphaFoldDB" id="A0A2S9Y4I1"/>
<dbReference type="OrthoDB" id="9787041at2"/>
<comment type="pathway">
    <text evidence="2">Purine metabolism; urate degradation; (S)-allantoin from urate: step 3/3.</text>
</comment>
<dbReference type="PANTHER" id="PTHR43466">
    <property type="entry name" value="2-OXO-4-HYDROXY-4-CARBOXY-5-UREIDOIMIDAZOLINE DECARBOXYLASE-RELATED"/>
    <property type="match status" value="1"/>
</dbReference>
<gene>
    <name evidence="8" type="primary">pucL</name>
    <name evidence="8" type="ORF">ENSA5_28240</name>
</gene>
<keyword evidence="6" id="KW-0456">Lyase</keyword>
<keyword evidence="4" id="KW-0659">Purine metabolism</keyword>
<dbReference type="PANTHER" id="PTHR43466:SF1">
    <property type="entry name" value="2-OXO-4-HYDROXY-4-CARBOXY-5-UREIDOIMIDAZOLINE DECARBOXYLASE-RELATED"/>
    <property type="match status" value="1"/>
</dbReference>
<evidence type="ECO:0000256" key="4">
    <source>
        <dbReference type="ARBA" id="ARBA00022631"/>
    </source>
</evidence>